<dbReference type="EMBL" id="FNQV01000010">
    <property type="protein sequence ID" value="SEA49538.1"/>
    <property type="molecule type" value="Genomic_DNA"/>
</dbReference>
<evidence type="ECO:0000313" key="1">
    <source>
        <dbReference type="EMBL" id="SEA49538.1"/>
    </source>
</evidence>
<evidence type="ECO:0000313" key="2">
    <source>
        <dbReference type="Proteomes" id="UP000199288"/>
    </source>
</evidence>
<sequence>MRRFTPSGLVTAAVLAAAFAVGSVINSYLPTRADIMSEPYPVAGVLDEYVAIRTGEVKATNLRLATDVTVFGSTAKTSGIFAVVDVTYATNGKERVISPIFWRGADGKRYGGSQPGPRITACGSSVVGIPVTCTIWFELPTDAIAGGHLLVHNYRSAGGDNIADIDLQITDEDAAAILAAATSIEAESTRYERRQP</sequence>
<keyword evidence="2" id="KW-1185">Reference proteome</keyword>
<dbReference type="OrthoDB" id="4869325at2"/>
<proteinExistence type="predicted"/>
<gene>
    <name evidence="1" type="ORF">SAMN02910418_01720</name>
</gene>
<accession>A0A1H4BNA7</accession>
<protein>
    <recommendedName>
        <fullName evidence="3">DUF4352 domain-containing protein</fullName>
    </recommendedName>
</protein>
<name>A0A1H4BNA7_9ACTO</name>
<evidence type="ECO:0008006" key="3">
    <source>
        <dbReference type="Google" id="ProtNLM"/>
    </source>
</evidence>
<dbReference type="AlphaFoldDB" id="A0A1H4BNA7"/>
<dbReference type="RefSeq" id="WP_092564953.1">
    <property type="nucleotide sequence ID" value="NZ_FNQV01000010.1"/>
</dbReference>
<organism evidence="1 2">
    <name type="scientific">Bowdeniella nasicola</name>
    <dbReference type="NCBI Taxonomy" id="208480"/>
    <lineage>
        <taxon>Bacteria</taxon>
        <taxon>Bacillati</taxon>
        <taxon>Actinomycetota</taxon>
        <taxon>Actinomycetes</taxon>
        <taxon>Actinomycetales</taxon>
        <taxon>Actinomycetaceae</taxon>
        <taxon>Bowdeniella</taxon>
    </lineage>
</organism>
<dbReference type="Proteomes" id="UP000199288">
    <property type="component" value="Unassembled WGS sequence"/>
</dbReference>
<reference evidence="2" key="1">
    <citation type="submission" date="2016-10" db="EMBL/GenBank/DDBJ databases">
        <authorList>
            <person name="Varghese N."/>
            <person name="Submissions S."/>
        </authorList>
    </citation>
    <scope>NUCLEOTIDE SEQUENCE [LARGE SCALE GENOMIC DNA]</scope>
    <source>
        <strain evidence="2">KPR-1</strain>
    </source>
</reference>